<evidence type="ECO:0000313" key="2">
    <source>
        <dbReference type="EMBL" id="MBC3291652.1"/>
    </source>
</evidence>
<keyword evidence="2" id="KW-0378">Hydrolase</keyword>
<organism evidence="2">
    <name type="scientific">Pseudomonas tritici</name>
    <dbReference type="NCBI Taxonomy" id="2745518"/>
    <lineage>
        <taxon>Bacteria</taxon>
        <taxon>Pseudomonadati</taxon>
        <taxon>Pseudomonadota</taxon>
        <taxon>Gammaproteobacteria</taxon>
        <taxon>Pseudomonadales</taxon>
        <taxon>Pseudomonadaceae</taxon>
        <taxon>Pseudomonas</taxon>
    </lineage>
</organism>
<accession>A0A8H9YN75</accession>
<dbReference type="InterPro" id="IPR003615">
    <property type="entry name" value="HNH_nuc"/>
</dbReference>
<gene>
    <name evidence="2" type="ORF">HU722_08965</name>
</gene>
<dbReference type="AlphaFoldDB" id="A0A8H9YN75"/>
<reference evidence="2" key="1">
    <citation type="journal article" date="2020" name="Microorganisms">
        <title>Reliable Identification of Environmental Pseudomonas Isolates Using the rpoD Gene.</title>
        <authorList>
            <consortium name="The Broad Institute Genome Sequencing Platform"/>
            <person name="Girard L."/>
            <person name="Lood C."/>
            <person name="Rokni-Zadeh H."/>
            <person name="van Noort V."/>
            <person name="Lavigne R."/>
            <person name="De Mot R."/>
        </authorList>
    </citation>
    <scope>NUCLEOTIDE SEQUENCE [LARGE SCALE GENOMIC DNA]</scope>
    <source>
        <strain evidence="2">SWRI145</strain>
    </source>
</reference>
<feature type="domain" description="HNH nuclease" evidence="1">
    <location>
        <begin position="325"/>
        <end position="373"/>
    </location>
</feature>
<sequence>MYSFVKPFPQYRWRWASMTPSESLNIPEVYFGCLRVLSLNEGEHVNSKHIFKLLQQVEKDIKDYNDLNVSLARSENRNLFRNSGQYWKNTGTLLSTEHGIELTDFGRSYSSGLITKDEFSAIVIKSMELPNPFIEDDKVISEWYHEGVKIKPLELILCIIYHLYNFKCEHGYLTTKELIEIVIPMAGNKATAYEIFKVILDCRHGTTLGPDSWIANEKSNDKRIAREFLLFLENYGYLNSRQSQNERATNLNQEFYLTDYQYSLAKSLIDSPEISYKSMSPEQAVPKLAEATEVIARKRVLTEITLRPKQAEFRRKLMEAYSGKCLLSNASISEVLQACHIIPVKNSGNDSVGNGFILRSDLHLLYDSGHIKIHEDGTVTLSDYLKKDTFYRKTLPSKIKLPTFLNIENIRIRNEYNM</sequence>
<protein>
    <submittedName>
        <fullName evidence="2">HNH endonuclease</fullName>
    </submittedName>
</protein>
<dbReference type="EMBL" id="JABWQF010000004">
    <property type="protein sequence ID" value="MBC3291652.1"/>
    <property type="molecule type" value="Genomic_DNA"/>
</dbReference>
<dbReference type="GO" id="GO:0004519">
    <property type="term" value="F:endonuclease activity"/>
    <property type="evidence" value="ECO:0007669"/>
    <property type="project" value="UniProtKB-KW"/>
</dbReference>
<evidence type="ECO:0000259" key="1">
    <source>
        <dbReference type="Pfam" id="PF13391"/>
    </source>
</evidence>
<name>A0A8H9YN75_9PSED</name>
<proteinExistence type="predicted"/>
<dbReference type="Pfam" id="PF13391">
    <property type="entry name" value="HNH_2"/>
    <property type="match status" value="1"/>
</dbReference>
<keyword evidence="2" id="KW-0255">Endonuclease</keyword>
<keyword evidence="2" id="KW-0540">Nuclease</keyword>
<comment type="caution">
    <text evidence="2">The sequence shown here is derived from an EMBL/GenBank/DDBJ whole genome shotgun (WGS) entry which is preliminary data.</text>
</comment>